<dbReference type="Pfam" id="PF13302">
    <property type="entry name" value="Acetyltransf_3"/>
    <property type="match status" value="1"/>
</dbReference>
<proteinExistence type="predicted"/>
<accession>A0A2T0PVB1</accession>
<dbReference type="PANTHER" id="PTHR43441">
    <property type="entry name" value="RIBOSOMAL-PROTEIN-SERINE ACETYLTRANSFERASE"/>
    <property type="match status" value="1"/>
</dbReference>
<keyword evidence="2" id="KW-0808">Transferase</keyword>
<evidence type="ECO:0000313" key="2">
    <source>
        <dbReference type="EMBL" id="PRX95447.1"/>
    </source>
</evidence>
<dbReference type="SUPFAM" id="SSF55729">
    <property type="entry name" value="Acyl-CoA N-acyltransferases (Nat)"/>
    <property type="match status" value="1"/>
</dbReference>
<name>A0A2T0PVB1_9ACTN</name>
<feature type="domain" description="N-acetyltransferase" evidence="1">
    <location>
        <begin position="11"/>
        <end position="174"/>
    </location>
</feature>
<gene>
    <name evidence="2" type="ORF">CLV72_10955</name>
</gene>
<dbReference type="EMBL" id="PVZC01000009">
    <property type="protein sequence ID" value="PRX95447.1"/>
    <property type="molecule type" value="Genomic_DNA"/>
</dbReference>
<organism evidence="2 3">
    <name type="scientific">Allonocardiopsis opalescens</name>
    <dbReference type="NCBI Taxonomy" id="1144618"/>
    <lineage>
        <taxon>Bacteria</taxon>
        <taxon>Bacillati</taxon>
        <taxon>Actinomycetota</taxon>
        <taxon>Actinomycetes</taxon>
        <taxon>Streptosporangiales</taxon>
        <taxon>Allonocardiopsis</taxon>
    </lineage>
</organism>
<dbReference type="RefSeq" id="WP_106251518.1">
    <property type="nucleotide sequence ID" value="NZ_PVZC01000009.1"/>
</dbReference>
<reference evidence="2 3" key="1">
    <citation type="submission" date="2018-03" db="EMBL/GenBank/DDBJ databases">
        <title>Genomic Encyclopedia of Archaeal and Bacterial Type Strains, Phase II (KMG-II): from individual species to whole genera.</title>
        <authorList>
            <person name="Goeker M."/>
        </authorList>
    </citation>
    <scope>NUCLEOTIDE SEQUENCE [LARGE SCALE GENOMIC DNA]</scope>
    <source>
        <strain evidence="2 3">DSM 45601</strain>
    </source>
</reference>
<dbReference type="AlphaFoldDB" id="A0A2T0PVB1"/>
<dbReference type="PROSITE" id="PS51186">
    <property type="entry name" value="GNAT"/>
    <property type="match status" value="1"/>
</dbReference>
<dbReference type="GO" id="GO:1990189">
    <property type="term" value="F:protein N-terminal-serine acetyltransferase activity"/>
    <property type="evidence" value="ECO:0007669"/>
    <property type="project" value="TreeGrafter"/>
</dbReference>
<dbReference type="GO" id="GO:0008999">
    <property type="term" value="F:protein-N-terminal-alanine acetyltransferase activity"/>
    <property type="evidence" value="ECO:0007669"/>
    <property type="project" value="TreeGrafter"/>
</dbReference>
<dbReference type="GO" id="GO:0005737">
    <property type="term" value="C:cytoplasm"/>
    <property type="evidence" value="ECO:0007669"/>
    <property type="project" value="TreeGrafter"/>
</dbReference>
<dbReference type="InterPro" id="IPR051908">
    <property type="entry name" value="Ribosomal_N-acetyltransferase"/>
</dbReference>
<evidence type="ECO:0000259" key="1">
    <source>
        <dbReference type="PROSITE" id="PS51186"/>
    </source>
</evidence>
<dbReference type="Gene3D" id="3.40.630.30">
    <property type="match status" value="1"/>
</dbReference>
<dbReference type="InterPro" id="IPR016181">
    <property type="entry name" value="Acyl_CoA_acyltransferase"/>
</dbReference>
<dbReference type="PANTHER" id="PTHR43441:SF11">
    <property type="entry name" value="RIBOSOMAL-PROTEIN-SERINE ACETYLTRANSFERASE"/>
    <property type="match status" value="1"/>
</dbReference>
<keyword evidence="3" id="KW-1185">Reference proteome</keyword>
<comment type="caution">
    <text evidence="2">The sequence shown here is derived from an EMBL/GenBank/DDBJ whole genome shotgun (WGS) entry which is preliminary data.</text>
</comment>
<dbReference type="Proteomes" id="UP000237846">
    <property type="component" value="Unassembled WGS sequence"/>
</dbReference>
<evidence type="ECO:0000313" key="3">
    <source>
        <dbReference type="Proteomes" id="UP000237846"/>
    </source>
</evidence>
<dbReference type="InterPro" id="IPR000182">
    <property type="entry name" value="GNAT_dom"/>
</dbReference>
<dbReference type="OrthoDB" id="9132139at2"/>
<protein>
    <submittedName>
        <fullName evidence="2">RimJ/RimL family protein N-acetyltransferase</fullName>
    </submittedName>
</protein>
<sequence>MYPIDLSSARLQLRELVPSDVADLVKVYGDDATVRHLSFTPRTVDQCTVIVDSAVADAAAEPRTVYMLAVAKEGGLVGTGRLGIDDRPHSAQIGFAVRSDLWGQGLGAETVRLLLRLGFDVLGLKRIWGARSPLNEASARVMNGAGMVEEGRIRRHLWTRGAWRDSVVHSILDDEWHRDSAPERQRL</sequence>